<evidence type="ECO:0000313" key="1">
    <source>
        <dbReference type="EMBL" id="CAG8459971.1"/>
    </source>
</evidence>
<sequence>MTISLCIIAFFSDLNTAYKLGSLGIKLEPRSNFTLTKRNAGDFTFYDVGLGACGETNSDSDFICALSREQFGSSPGGNSNKNPNCDRMIKASFGSKTVTVKVVDLCEGCSADDLDLSPAAFDELSPASAGRIKGTWEFTS</sequence>
<name>A0ACA9K9C8_9GLOM</name>
<accession>A0ACA9K9C8</accession>
<reference evidence="1" key="1">
    <citation type="submission" date="2021-06" db="EMBL/GenBank/DDBJ databases">
        <authorList>
            <person name="Kallberg Y."/>
            <person name="Tangrot J."/>
            <person name="Rosling A."/>
        </authorList>
    </citation>
    <scope>NUCLEOTIDE SEQUENCE</scope>
    <source>
        <strain evidence="1">IL203A</strain>
    </source>
</reference>
<dbReference type="EMBL" id="CAJVPU010000716">
    <property type="protein sequence ID" value="CAG8459971.1"/>
    <property type="molecule type" value="Genomic_DNA"/>
</dbReference>
<protein>
    <submittedName>
        <fullName evidence="1">5842_t:CDS:1</fullName>
    </submittedName>
</protein>
<keyword evidence="2" id="KW-1185">Reference proteome</keyword>
<comment type="caution">
    <text evidence="1">The sequence shown here is derived from an EMBL/GenBank/DDBJ whole genome shotgun (WGS) entry which is preliminary data.</text>
</comment>
<proteinExistence type="predicted"/>
<organism evidence="1 2">
    <name type="scientific">Dentiscutata heterogama</name>
    <dbReference type="NCBI Taxonomy" id="1316150"/>
    <lineage>
        <taxon>Eukaryota</taxon>
        <taxon>Fungi</taxon>
        <taxon>Fungi incertae sedis</taxon>
        <taxon>Mucoromycota</taxon>
        <taxon>Glomeromycotina</taxon>
        <taxon>Glomeromycetes</taxon>
        <taxon>Diversisporales</taxon>
        <taxon>Gigasporaceae</taxon>
        <taxon>Dentiscutata</taxon>
    </lineage>
</organism>
<dbReference type="Proteomes" id="UP000789702">
    <property type="component" value="Unassembled WGS sequence"/>
</dbReference>
<gene>
    <name evidence="1" type="ORF">DHETER_LOCUS1235</name>
</gene>
<evidence type="ECO:0000313" key="2">
    <source>
        <dbReference type="Proteomes" id="UP000789702"/>
    </source>
</evidence>